<keyword evidence="2" id="KW-0548">Nucleotidyltransferase</keyword>
<dbReference type="GO" id="GO:0004475">
    <property type="term" value="F:mannose-1-phosphate guanylyltransferase (GTP) activity"/>
    <property type="evidence" value="ECO:0007669"/>
    <property type="project" value="UniProtKB-EC"/>
</dbReference>
<dbReference type="HOGENOM" id="CLU_029499_2_2_2"/>
<dbReference type="InterPro" id="IPR005835">
    <property type="entry name" value="NTP_transferase_dom"/>
</dbReference>
<accession>A0RXP3</accession>
<keyword evidence="3" id="KW-1185">Reference proteome</keyword>
<dbReference type="SUPFAM" id="SSF53448">
    <property type="entry name" value="Nucleotide-diphospho-sugar transferases"/>
    <property type="match status" value="1"/>
</dbReference>
<reference evidence="2 3" key="1">
    <citation type="journal article" date="2006" name="Proc. Natl. Acad. Sci. U.S.A.">
        <title>Genomic analysis of the uncultivated marine crenarchaeote Cenarchaeum symbiosum.</title>
        <authorList>
            <person name="Hallam S.J."/>
            <person name="Konstantinidis K.T."/>
            <person name="Putnam N."/>
            <person name="Schleper C."/>
            <person name="Watanabe Y."/>
            <person name="Sugahara J."/>
            <person name="Preston C."/>
            <person name="de la Torre J."/>
            <person name="Richardson P.M."/>
            <person name="DeLong E.F."/>
        </authorList>
    </citation>
    <scope>NUCLEOTIDE SEQUENCE [LARGE SCALE GENOMIC DNA]</scope>
    <source>
        <strain evidence="3">A</strain>
    </source>
</reference>
<evidence type="ECO:0000313" key="3">
    <source>
        <dbReference type="Proteomes" id="UP000000758"/>
    </source>
</evidence>
<dbReference type="PATRIC" id="fig|414004.10.peg.1364"/>
<dbReference type="EC" id="2.7.7.13" evidence="2"/>
<dbReference type="EnsemblBacteria" id="ABK78110">
    <property type="protein sequence ID" value="ABK78110"/>
    <property type="gene ID" value="CENSYa_1488"/>
</dbReference>
<dbReference type="KEGG" id="csy:CENSYa_1488"/>
<proteinExistence type="predicted"/>
<evidence type="ECO:0000313" key="2">
    <source>
        <dbReference type="EMBL" id="ABK78110.1"/>
    </source>
</evidence>
<dbReference type="STRING" id="414004.CENSYa_1488"/>
<dbReference type="Pfam" id="PF00483">
    <property type="entry name" value="NTP_transferase"/>
    <property type="match status" value="1"/>
</dbReference>
<keyword evidence="2" id="KW-0808">Transferase</keyword>
<dbReference type="InterPro" id="IPR029044">
    <property type="entry name" value="Nucleotide-diphossugar_trans"/>
</dbReference>
<dbReference type="PANTHER" id="PTHR22572">
    <property type="entry name" value="SUGAR-1-PHOSPHATE GUANYL TRANSFERASE"/>
    <property type="match status" value="1"/>
</dbReference>
<dbReference type="EMBL" id="DP000238">
    <property type="protein sequence ID" value="ABK78110.1"/>
    <property type="molecule type" value="Genomic_DNA"/>
</dbReference>
<gene>
    <name evidence="2" type="ordered locus">CENSYa_1488</name>
</gene>
<dbReference type="Proteomes" id="UP000000758">
    <property type="component" value="Chromosome"/>
</dbReference>
<name>A0RXP3_CENSY</name>
<dbReference type="Gene3D" id="3.90.550.10">
    <property type="entry name" value="Spore Coat Polysaccharide Biosynthesis Protein SpsA, Chain A"/>
    <property type="match status" value="1"/>
</dbReference>
<evidence type="ECO:0000259" key="1">
    <source>
        <dbReference type="Pfam" id="PF00483"/>
    </source>
</evidence>
<protein>
    <submittedName>
        <fullName evidence="2">Mannose-1-phosphate guanyltransferase</fullName>
        <ecNumber evidence="2">2.7.7.13</ecNumber>
    </submittedName>
</protein>
<organism evidence="2 3">
    <name type="scientific">Cenarchaeum symbiosum (strain A)</name>
    <dbReference type="NCBI Taxonomy" id="414004"/>
    <lineage>
        <taxon>Archaea</taxon>
        <taxon>Nitrososphaerota</taxon>
        <taxon>Candidatus Cenarchaeales</taxon>
        <taxon>Candidatus Cenarchaeaceae</taxon>
        <taxon>Candidatus Cenarchaeum</taxon>
    </lineage>
</organism>
<dbReference type="InterPro" id="IPR050486">
    <property type="entry name" value="Mannose-1P_guanyltransferase"/>
</dbReference>
<feature type="domain" description="Nucleotidyl transferase" evidence="1">
    <location>
        <begin position="2"/>
        <end position="217"/>
    </location>
</feature>
<dbReference type="AlphaFoldDB" id="A0RXP3"/>
<dbReference type="CDD" id="cd04181">
    <property type="entry name" value="NTP_transferase"/>
    <property type="match status" value="1"/>
</dbReference>
<sequence>MKAVILAGGKGTRGKPYTEYIPKAMIPLEGRPVISYLVRFLESSDVDEIIILTDLAGHGGQIKNYIRGGSGSKKITYVQDSQSSTGGDLLHLAPVLEGESEFLLWFGDNLCRVDIAGMRRRYIEKDSLACVLVRTRRKEETGFAVVKDGVVAEFREKPEVELPIPECLGVYVLSTKLLGEIRALGTRQVNLSYDILEGLSKRGKVSAFELDGPWLDVESPVLLERNMGVASGIIRKMGL</sequence>